<dbReference type="AlphaFoldDB" id="A0A7J0D6I0"/>
<accession>A0A7J0D6I0</accession>
<name>A0A7J0D6I0_STRMI</name>
<dbReference type="EMBL" id="BLWD01000002">
    <property type="protein sequence ID" value="GFN09645.1"/>
    <property type="molecule type" value="Genomic_DNA"/>
</dbReference>
<evidence type="ECO:0000313" key="1">
    <source>
        <dbReference type="EMBL" id="GFN09645.1"/>
    </source>
</evidence>
<gene>
    <name evidence="1" type="ORF">Smic_82010</name>
</gene>
<comment type="caution">
    <text evidence="1">The sequence shown here is derived from an EMBL/GenBank/DDBJ whole genome shotgun (WGS) entry which is preliminary data.</text>
</comment>
<proteinExistence type="predicted"/>
<organism evidence="1 2">
    <name type="scientific">Streptomyces microflavus</name>
    <name type="common">Streptomyces lipmanii</name>
    <dbReference type="NCBI Taxonomy" id="1919"/>
    <lineage>
        <taxon>Bacteria</taxon>
        <taxon>Bacillati</taxon>
        <taxon>Actinomycetota</taxon>
        <taxon>Actinomycetes</taxon>
        <taxon>Kitasatosporales</taxon>
        <taxon>Streptomycetaceae</taxon>
        <taxon>Streptomyces</taxon>
    </lineage>
</organism>
<sequence>MTLGSSDMRGILPGGSAMRTRICDQRLYRRAPMPLGQANTPYPYARSEVLPARSACGICQKQQRIECCRIPYGPPQPVRQSIAVDP</sequence>
<dbReference type="Proteomes" id="UP000498740">
    <property type="component" value="Unassembled WGS sequence"/>
</dbReference>
<protein>
    <submittedName>
        <fullName evidence="1">Uncharacterized protein</fullName>
    </submittedName>
</protein>
<reference evidence="1 2" key="1">
    <citation type="submission" date="2020-05" db="EMBL/GenBank/DDBJ databases">
        <title>Whole genome shotgun sequence of Streptomyces microflavus NBRC 13062.</title>
        <authorList>
            <person name="Komaki H."/>
            <person name="Tamura T."/>
        </authorList>
    </citation>
    <scope>NUCLEOTIDE SEQUENCE [LARGE SCALE GENOMIC DNA]</scope>
    <source>
        <strain evidence="1 2">NBRC 13062</strain>
    </source>
</reference>
<evidence type="ECO:0000313" key="2">
    <source>
        <dbReference type="Proteomes" id="UP000498740"/>
    </source>
</evidence>